<dbReference type="RefSeq" id="WP_284348783.1">
    <property type="nucleotide sequence ID" value="NZ_BRXS01000001.1"/>
</dbReference>
<name>A0AA37Q5X3_9BACT</name>
<comment type="caution">
    <text evidence="3">The sequence shown here is derived from an EMBL/GenBank/DDBJ whole genome shotgun (WGS) entry which is preliminary data.</text>
</comment>
<dbReference type="Pfam" id="PF12867">
    <property type="entry name" value="DinB_2"/>
    <property type="match status" value="1"/>
</dbReference>
<evidence type="ECO:0000313" key="4">
    <source>
        <dbReference type="Proteomes" id="UP001161325"/>
    </source>
</evidence>
<proteinExistence type="predicted"/>
<evidence type="ECO:0000313" key="3">
    <source>
        <dbReference type="EMBL" id="GLC24332.1"/>
    </source>
</evidence>
<feature type="domain" description="DinB-like" evidence="2">
    <location>
        <begin position="12"/>
        <end position="168"/>
    </location>
</feature>
<dbReference type="Gene3D" id="1.20.120.450">
    <property type="entry name" value="dinb family like domain"/>
    <property type="match status" value="1"/>
</dbReference>
<dbReference type="InterPro" id="IPR034660">
    <property type="entry name" value="DinB/YfiT-like"/>
</dbReference>
<sequence length="184" mass="19886">MHPRVAELVDLLTRGRAALLAAVASVPAEQLEQRPNSDSWSVAEVLDHLVMVEAGSARLLAKRLMRAREAGLGPETETSTVLDRLPGYDPASSPPRVAPETVRPREGATAESALAGLQDARETLMGVLRDGDGLALEQVTAVHPVLGDIDLYRWVLFIAKHEDRHERQVRAIAAALASHAARED</sequence>
<dbReference type="EMBL" id="BRXS01000001">
    <property type="protein sequence ID" value="GLC24332.1"/>
    <property type="molecule type" value="Genomic_DNA"/>
</dbReference>
<dbReference type="SUPFAM" id="SSF109854">
    <property type="entry name" value="DinB/YfiT-like putative metalloenzymes"/>
    <property type="match status" value="1"/>
</dbReference>
<evidence type="ECO:0000259" key="2">
    <source>
        <dbReference type="Pfam" id="PF12867"/>
    </source>
</evidence>
<protein>
    <recommendedName>
        <fullName evidence="2">DinB-like domain-containing protein</fullName>
    </recommendedName>
</protein>
<dbReference type="AlphaFoldDB" id="A0AA37Q5X3"/>
<evidence type="ECO:0000256" key="1">
    <source>
        <dbReference type="SAM" id="MobiDB-lite"/>
    </source>
</evidence>
<dbReference type="Proteomes" id="UP001161325">
    <property type="component" value="Unassembled WGS sequence"/>
</dbReference>
<accession>A0AA37Q5X3</accession>
<dbReference type="InterPro" id="IPR024775">
    <property type="entry name" value="DinB-like"/>
</dbReference>
<feature type="region of interest" description="Disordered" evidence="1">
    <location>
        <begin position="71"/>
        <end position="106"/>
    </location>
</feature>
<keyword evidence="4" id="KW-1185">Reference proteome</keyword>
<organism evidence="3 4">
    <name type="scientific">Roseisolibacter agri</name>
    <dbReference type="NCBI Taxonomy" id="2014610"/>
    <lineage>
        <taxon>Bacteria</taxon>
        <taxon>Pseudomonadati</taxon>
        <taxon>Gemmatimonadota</taxon>
        <taxon>Gemmatimonadia</taxon>
        <taxon>Gemmatimonadales</taxon>
        <taxon>Gemmatimonadaceae</taxon>
        <taxon>Roseisolibacter</taxon>
    </lineage>
</organism>
<gene>
    <name evidence="3" type="ORF">rosag_08450</name>
</gene>
<reference evidence="3" key="1">
    <citation type="submission" date="2022-08" db="EMBL/GenBank/DDBJ databases">
        <title>Draft genome sequencing of Roseisolibacter agri AW1220.</title>
        <authorList>
            <person name="Tobiishi Y."/>
            <person name="Tonouchi A."/>
        </authorList>
    </citation>
    <scope>NUCLEOTIDE SEQUENCE</scope>
    <source>
        <strain evidence="3">AW1220</strain>
    </source>
</reference>